<sequence>MINIFKLSCRNHHELVVKKIHFKLGEFDQIYEFTLKTNYSTSFSSKRTSYALIPNFNCFII</sequence>
<keyword evidence="2" id="KW-1185">Reference proteome</keyword>
<comment type="caution">
    <text evidence="1">The sequence shown here is derived from an EMBL/GenBank/DDBJ whole genome shotgun (WGS) entry which is preliminary data.</text>
</comment>
<gene>
    <name evidence="1" type="ORF">BpHYR1_033937</name>
</gene>
<protein>
    <submittedName>
        <fullName evidence="1">Uncharacterized protein</fullName>
    </submittedName>
</protein>
<evidence type="ECO:0000313" key="1">
    <source>
        <dbReference type="EMBL" id="RNA24923.1"/>
    </source>
</evidence>
<proteinExistence type="predicted"/>
<accession>A0A3M7RMX9</accession>
<evidence type="ECO:0000313" key="2">
    <source>
        <dbReference type="Proteomes" id="UP000276133"/>
    </source>
</evidence>
<reference evidence="1 2" key="1">
    <citation type="journal article" date="2018" name="Sci. Rep.">
        <title>Genomic signatures of local adaptation to the degree of environmental predictability in rotifers.</title>
        <authorList>
            <person name="Franch-Gras L."/>
            <person name="Hahn C."/>
            <person name="Garcia-Roger E.M."/>
            <person name="Carmona M.J."/>
            <person name="Serra M."/>
            <person name="Gomez A."/>
        </authorList>
    </citation>
    <scope>NUCLEOTIDE SEQUENCE [LARGE SCALE GENOMIC DNA]</scope>
    <source>
        <strain evidence="1">HYR1</strain>
    </source>
</reference>
<name>A0A3M7RMX9_BRAPC</name>
<organism evidence="1 2">
    <name type="scientific">Brachionus plicatilis</name>
    <name type="common">Marine rotifer</name>
    <name type="synonym">Brachionus muelleri</name>
    <dbReference type="NCBI Taxonomy" id="10195"/>
    <lineage>
        <taxon>Eukaryota</taxon>
        <taxon>Metazoa</taxon>
        <taxon>Spiralia</taxon>
        <taxon>Gnathifera</taxon>
        <taxon>Rotifera</taxon>
        <taxon>Eurotatoria</taxon>
        <taxon>Monogononta</taxon>
        <taxon>Pseudotrocha</taxon>
        <taxon>Ploima</taxon>
        <taxon>Brachionidae</taxon>
        <taxon>Brachionus</taxon>
    </lineage>
</organism>
<dbReference type="Proteomes" id="UP000276133">
    <property type="component" value="Unassembled WGS sequence"/>
</dbReference>
<dbReference type="EMBL" id="REGN01003017">
    <property type="protein sequence ID" value="RNA24923.1"/>
    <property type="molecule type" value="Genomic_DNA"/>
</dbReference>
<dbReference type="AlphaFoldDB" id="A0A3M7RMX9"/>